<dbReference type="OrthoDB" id="110142at2157"/>
<evidence type="ECO:0000313" key="1">
    <source>
        <dbReference type="EMBL" id="EHQ36504.1"/>
    </source>
</evidence>
<evidence type="ECO:0000313" key="2">
    <source>
        <dbReference type="Proteomes" id="UP000005741"/>
    </source>
</evidence>
<name>H1Z389_9EURY</name>
<dbReference type="EMBL" id="CM001436">
    <property type="protein sequence ID" value="EHQ36504.1"/>
    <property type="molecule type" value="Genomic_DNA"/>
</dbReference>
<sequence>MKTGIHSKMAEEMKIIPFPEENEDRFIARVIYSALSEWIKASTFDRKIDDQEGVTEDGCTKHHITRKCGDILKGFLEIYPQIEDYFYPEDEKDPKPIQEIQKRLFSAGVLVSGINNTVQLSQKKYGFVTDNLYFERGNFPETGNQISGLGSYINRVPENSSTQQLEELFFIPDENAESTFYNFNKRMKGKYTPLSEIPENWRFFDFNSKKSFYKSWIPYFDETNKITAYKNSNNILDYGIIKNNNGTLSSITFPNHIVDTKEVRRFLYGIRSAEGNPCKAKLTLMGKSVNIEFYTSLPQREQTLLNMIAWPVRSMYDRTQYTAPIVFLPIIKKMFKNLNVDIG</sequence>
<dbReference type="STRING" id="937775.Metlim_2456"/>
<accession>H1Z389</accession>
<gene>
    <name evidence="1" type="ORF">Metlim_2456</name>
</gene>
<reference evidence="1 2" key="1">
    <citation type="submission" date="2011-10" db="EMBL/GenBank/DDBJ databases">
        <title>The Improved High-Quality Draft genome of Methanoplanus limicola DSM 2279.</title>
        <authorList>
            <consortium name="US DOE Joint Genome Institute (JGI-PGF)"/>
            <person name="Lucas S."/>
            <person name="Copeland A."/>
            <person name="Lapidus A."/>
            <person name="Glavina del Rio T."/>
            <person name="Dalin E."/>
            <person name="Tice H."/>
            <person name="Bruce D."/>
            <person name="Goodwin L."/>
            <person name="Pitluck S."/>
            <person name="Peters L."/>
            <person name="Mikhailova N."/>
            <person name="Lu M."/>
            <person name="Kyrpides N."/>
            <person name="Mavromatis K."/>
            <person name="Ivanova N."/>
            <person name="Markowitz V."/>
            <person name="Cheng J.-F."/>
            <person name="Hugenholtz P."/>
            <person name="Woyke T."/>
            <person name="Wu D."/>
            <person name="Wirth R."/>
            <person name="Brambilla E.-M."/>
            <person name="Klenk H.-P."/>
            <person name="Eisen J.A."/>
        </authorList>
    </citation>
    <scope>NUCLEOTIDE SEQUENCE [LARGE SCALE GENOMIC DNA]</scope>
    <source>
        <strain evidence="1 2">DSM 2279</strain>
    </source>
</reference>
<keyword evidence="2" id="KW-1185">Reference proteome</keyword>
<dbReference type="RefSeq" id="WP_004078845.1">
    <property type="nucleotide sequence ID" value="NZ_CM001436.1"/>
</dbReference>
<protein>
    <submittedName>
        <fullName evidence="1">Uncharacterized protein</fullName>
    </submittedName>
</protein>
<dbReference type="Proteomes" id="UP000005741">
    <property type="component" value="Chromosome"/>
</dbReference>
<dbReference type="InParanoid" id="H1Z389"/>
<dbReference type="HOGENOM" id="CLU_820682_0_0_2"/>
<proteinExistence type="predicted"/>
<dbReference type="AlphaFoldDB" id="H1Z389"/>
<organism evidence="1 2">
    <name type="scientific">Methanoplanus limicola DSM 2279</name>
    <dbReference type="NCBI Taxonomy" id="937775"/>
    <lineage>
        <taxon>Archaea</taxon>
        <taxon>Methanobacteriati</taxon>
        <taxon>Methanobacteriota</taxon>
        <taxon>Stenosarchaea group</taxon>
        <taxon>Methanomicrobia</taxon>
        <taxon>Methanomicrobiales</taxon>
        <taxon>Methanomicrobiaceae</taxon>
        <taxon>Methanoplanus</taxon>
    </lineage>
</organism>